<comment type="caution">
    <text evidence="2">The sequence shown here is derived from an EMBL/GenBank/DDBJ whole genome shotgun (WGS) entry which is preliminary data.</text>
</comment>
<reference evidence="2 3" key="1">
    <citation type="submission" date="2019-12" db="EMBL/GenBank/DDBJ databases">
        <title>Chitinophaga sp. strain ysch24 (GDMCC 1.1355), whole genome shotgun sequence.</title>
        <authorList>
            <person name="Zhang X."/>
        </authorList>
    </citation>
    <scope>NUCLEOTIDE SEQUENCE [LARGE SCALE GENOMIC DNA]</scope>
    <source>
        <strain evidence="3">ysch24</strain>
    </source>
</reference>
<dbReference type="RefSeq" id="WP_157306601.1">
    <property type="nucleotide sequence ID" value="NZ_WRXN01000005.1"/>
</dbReference>
<dbReference type="Proteomes" id="UP000461730">
    <property type="component" value="Unassembled WGS sequence"/>
</dbReference>
<keyword evidence="3" id="KW-1185">Reference proteome</keyword>
<feature type="domain" description="MoxR-vWA-beta-propeller ternary system" evidence="1">
    <location>
        <begin position="7"/>
        <end position="230"/>
    </location>
</feature>
<evidence type="ECO:0000259" key="1">
    <source>
        <dbReference type="Pfam" id="PF19918"/>
    </source>
</evidence>
<sequence>MKEMVMILPASAYNALGNVRTIPRLAAARHGDQIWLRGISPHQPEKALRQLPVLHTYLLDAEERLFLPGKRTPHSALPYLSWEPMFSFIKAELPMSALPARLQERYMPVLAPSGVPAEVQALLTSLQTWKEYAETAPLIRLQRLRFAATEVGQVLITGTPLPPIPGKAYTIRYNILLPAGYDFDLPAVASLTAARLNPENDALLLFHVNGQWERIPAQNFVRATRSAIRLTHSVT</sequence>
<organism evidence="2 3">
    <name type="scientific">Chitinophaga tropicalis</name>
    <dbReference type="NCBI Taxonomy" id="2683588"/>
    <lineage>
        <taxon>Bacteria</taxon>
        <taxon>Pseudomonadati</taxon>
        <taxon>Bacteroidota</taxon>
        <taxon>Chitinophagia</taxon>
        <taxon>Chitinophagales</taxon>
        <taxon>Chitinophagaceae</taxon>
        <taxon>Chitinophaga</taxon>
    </lineage>
</organism>
<evidence type="ECO:0000313" key="2">
    <source>
        <dbReference type="EMBL" id="MVT09172.1"/>
    </source>
</evidence>
<dbReference type="EMBL" id="WRXN01000005">
    <property type="protein sequence ID" value="MVT09172.1"/>
    <property type="molecule type" value="Genomic_DNA"/>
</dbReference>
<dbReference type="InterPro" id="IPR045552">
    <property type="entry name" value="bpX2"/>
</dbReference>
<protein>
    <recommendedName>
        <fullName evidence="1">MoxR-vWA-beta-propeller ternary system domain-containing protein</fullName>
    </recommendedName>
</protein>
<gene>
    <name evidence="2" type="ORF">GO493_12940</name>
</gene>
<dbReference type="Pfam" id="PF19918">
    <property type="entry name" value="bpX2"/>
    <property type="match status" value="1"/>
</dbReference>
<proteinExistence type="predicted"/>
<accession>A0A7K1U489</accession>
<evidence type="ECO:0000313" key="3">
    <source>
        <dbReference type="Proteomes" id="UP000461730"/>
    </source>
</evidence>
<name>A0A7K1U489_9BACT</name>
<dbReference type="AlphaFoldDB" id="A0A7K1U489"/>